<evidence type="ECO:0000313" key="2">
    <source>
        <dbReference type="EMBL" id="CUN28780.1"/>
    </source>
</evidence>
<protein>
    <submittedName>
        <fullName evidence="2">Uncharacterized protein</fullName>
    </submittedName>
</protein>
<sequence>MRFGMMMENRHMKKIRKVIKFLSKKLNILQEKVNMLYVAISILVVVAIGALIGSCWMPESYNDVKNIVVGLSTGIITSALVTVYIENINARMDKKRKVRYKQMLLNPLYMSIDRLYKRLILNINEYRVREEYVGYYFLPIKETKEISEFFDSLRNIDFEKIEDEKKDKNFKNLMDIPMIYYNEILSQYKGIPFESLVLDNIISQEEYEAMKHFDIVNECARLFELVSRGQMERQDEYRTKIQLMHGMTIFINRMMRIFDQIVKSAKIDNEWIKNYLDDIWYHEVYVNSEEYVERCMEEMESRAQYYDEHPELIDAYEEDEEEDQLYKKINTAIWSCDVETIKKCFPEIDKNNKGIQSMLTWKLAKDVMKDKQLRRMYYEKYGEKYKVKKEKRWWERG</sequence>
<evidence type="ECO:0000313" key="3">
    <source>
        <dbReference type="Proteomes" id="UP000095453"/>
    </source>
</evidence>
<proteinExistence type="predicted"/>
<dbReference type="EMBL" id="CYXX01000035">
    <property type="protein sequence ID" value="CUN28780.1"/>
    <property type="molecule type" value="Genomic_DNA"/>
</dbReference>
<gene>
    <name evidence="2" type="ORF">ERS852444_03205</name>
</gene>
<keyword evidence="1" id="KW-0472">Membrane</keyword>
<accession>A0A173VPT2</accession>
<reference evidence="2 3" key="1">
    <citation type="submission" date="2015-09" db="EMBL/GenBank/DDBJ databases">
        <authorList>
            <consortium name="Pathogen Informatics"/>
        </authorList>
    </citation>
    <scope>NUCLEOTIDE SEQUENCE [LARGE SCALE GENOMIC DNA]</scope>
    <source>
        <strain evidence="2 3">2789STDY5608887</strain>
    </source>
</reference>
<keyword evidence="1" id="KW-0812">Transmembrane</keyword>
<name>A0A173VPT2_9FIRM</name>
<keyword evidence="1" id="KW-1133">Transmembrane helix</keyword>
<organism evidence="2 3">
    <name type="scientific">Roseburia inulinivorans</name>
    <dbReference type="NCBI Taxonomy" id="360807"/>
    <lineage>
        <taxon>Bacteria</taxon>
        <taxon>Bacillati</taxon>
        <taxon>Bacillota</taxon>
        <taxon>Clostridia</taxon>
        <taxon>Lachnospirales</taxon>
        <taxon>Lachnospiraceae</taxon>
        <taxon>Roseburia</taxon>
    </lineage>
</organism>
<dbReference type="AlphaFoldDB" id="A0A173VPT2"/>
<dbReference type="Proteomes" id="UP000095453">
    <property type="component" value="Unassembled WGS sequence"/>
</dbReference>
<evidence type="ECO:0000256" key="1">
    <source>
        <dbReference type="SAM" id="Phobius"/>
    </source>
</evidence>
<feature type="transmembrane region" description="Helical" evidence="1">
    <location>
        <begin position="67"/>
        <end position="85"/>
    </location>
</feature>